<proteinExistence type="predicted"/>
<dbReference type="Proteomes" id="UP001479436">
    <property type="component" value="Unassembled WGS sequence"/>
</dbReference>
<name>A0ABR2WCK7_9FUNG</name>
<dbReference type="InterPro" id="IPR050641">
    <property type="entry name" value="RIFMO-like"/>
</dbReference>
<keyword evidence="4" id="KW-0560">Oxidoreductase</keyword>
<feature type="domain" description="FAD-binding" evidence="5">
    <location>
        <begin position="7"/>
        <end position="343"/>
    </location>
</feature>
<gene>
    <name evidence="6" type="ORF">K7432_018092</name>
</gene>
<protein>
    <recommendedName>
        <fullName evidence="5">FAD-binding domain-containing protein</fullName>
    </recommendedName>
</protein>
<keyword evidence="7" id="KW-1185">Reference proteome</keyword>
<dbReference type="InterPro" id="IPR002938">
    <property type="entry name" value="FAD-bd"/>
</dbReference>
<evidence type="ECO:0000256" key="2">
    <source>
        <dbReference type="ARBA" id="ARBA00022630"/>
    </source>
</evidence>
<dbReference type="EMBL" id="JASJQH010005015">
    <property type="protein sequence ID" value="KAK9751757.1"/>
    <property type="molecule type" value="Genomic_DNA"/>
</dbReference>
<accession>A0ABR2WCK7</accession>
<evidence type="ECO:0000256" key="4">
    <source>
        <dbReference type="ARBA" id="ARBA00023002"/>
    </source>
</evidence>
<dbReference type="PANTHER" id="PTHR43004:SF19">
    <property type="entry name" value="BINDING MONOOXYGENASE, PUTATIVE (JCVI)-RELATED"/>
    <property type="match status" value="1"/>
</dbReference>
<comment type="caution">
    <text evidence="6">The sequence shown here is derived from an EMBL/GenBank/DDBJ whole genome shotgun (WGS) entry which is preliminary data.</text>
</comment>
<dbReference type="SUPFAM" id="SSF51905">
    <property type="entry name" value="FAD/NAD(P)-binding domain"/>
    <property type="match status" value="1"/>
</dbReference>
<dbReference type="PRINTS" id="PR00420">
    <property type="entry name" value="RNGMNOXGNASE"/>
</dbReference>
<comment type="cofactor">
    <cofactor evidence="1">
        <name>FAD</name>
        <dbReference type="ChEBI" id="CHEBI:57692"/>
    </cofactor>
</comment>
<keyword evidence="2" id="KW-0285">Flavoprotein</keyword>
<evidence type="ECO:0000313" key="6">
    <source>
        <dbReference type="EMBL" id="KAK9751757.1"/>
    </source>
</evidence>
<evidence type="ECO:0000256" key="1">
    <source>
        <dbReference type="ARBA" id="ARBA00001974"/>
    </source>
</evidence>
<feature type="non-terminal residue" evidence="6">
    <location>
        <position position="350"/>
    </location>
</feature>
<evidence type="ECO:0000256" key="3">
    <source>
        <dbReference type="ARBA" id="ARBA00022827"/>
    </source>
</evidence>
<dbReference type="Gene3D" id="3.30.9.10">
    <property type="entry name" value="D-Amino Acid Oxidase, subunit A, domain 2"/>
    <property type="match status" value="1"/>
</dbReference>
<dbReference type="InterPro" id="IPR036188">
    <property type="entry name" value="FAD/NAD-bd_sf"/>
</dbReference>
<dbReference type="Pfam" id="PF01494">
    <property type="entry name" value="FAD_binding_3"/>
    <property type="match status" value="1"/>
</dbReference>
<dbReference type="PANTHER" id="PTHR43004">
    <property type="entry name" value="TRK SYSTEM POTASSIUM UPTAKE PROTEIN"/>
    <property type="match status" value="1"/>
</dbReference>
<sequence>MQGLLDIEVVVVGDEIDSLILVEELLNLGIRCRAFAITPSTSFPQLTLHARTLEILDQMNVLSLFTENAIKSTAMKFCTSPSGQVTKVSLDGLQNTTEHPYFLSMNSAKVKNRFEEHLRDARNFTVEKISDVLEIHNDDEIKLTVETTPGMIEEIKAKYLVLCTSSQELYKKIGIEISPSQDSRRSYWGVEAVVELDIPDPHEPTVIWSNEGSLSIVKVAPEDRYLLLLDIDGDPRNTMTIEEFKTLTNQYSKPFKLIFNSVDWLRKFTSLEYKNSRYSQGSILFCGKATYSQNPMESSRDLNRGIQDVHNLAWKLNLILRGFGKDSVILETYSQERSPIIETLPNITNR</sequence>
<dbReference type="Gene3D" id="3.50.50.60">
    <property type="entry name" value="FAD/NAD(P)-binding domain"/>
    <property type="match status" value="1"/>
</dbReference>
<keyword evidence="3" id="KW-0274">FAD</keyword>
<evidence type="ECO:0000259" key="5">
    <source>
        <dbReference type="Pfam" id="PF01494"/>
    </source>
</evidence>
<reference evidence="6 7" key="1">
    <citation type="submission" date="2023-04" db="EMBL/GenBank/DDBJ databases">
        <title>Genome of Basidiobolus ranarum AG-B5.</title>
        <authorList>
            <person name="Stajich J.E."/>
            <person name="Carter-House D."/>
            <person name="Gryganskyi A."/>
        </authorList>
    </citation>
    <scope>NUCLEOTIDE SEQUENCE [LARGE SCALE GENOMIC DNA]</scope>
    <source>
        <strain evidence="6 7">AG-B5</strain>
    </source>
</reference>
<organism evidence="6 7">
    <name type="scientific">Basidiobolus ranarum</name>
    <dbReference type="NCBI Taxonomy" id="34480"/>
    <lineage>
        <taxon>Eukaryota</taxon>
        <taxon>Fungi</taxon>
        <taxon>Fungi incertae sedis</taxon>
        <taxon>Zoopagomycota</taxon>
        <taxon>Entomophthoromycotina</taxon>
        <taxon>Basidiobolomycetes</taxon>
        <taxon>Basidiobolales</taxon>
        <taxon>Basidiobolaceae</taxon>
        <taxon>Basidiobolus</taxon>
    </lineage>
</organism>
<evidence type="ECO:0000313" key="7">
    <source>
        <dbReference type="Proteomes" id="UP001479436"/>
    </source>
</evidence>